<organism evidence="3 4">
    <name type="scientific">[Emmonsia] crescens</name>
    <dbReference type="NCBI Taxonomy" id="73230"/>
    <lineage>
        <taxon>Eukaryota</taxon>
        <taxon>Fungi</taxon>
        <taxon>Dikarya</taxon>
        <taxon>Ascomycota</taxon>
        <taxon>Pezizomycotina</taxon>
        <taxon>Eurotiomycetes</taxon>
        <taxon>Eurotiomycetidae</taxon>
        <taxon>Onygenales</taxon>
        <taxon>Ajellomycetaceae</taxon>
        <taxon>Emergomyces</taxon>
    </lineage>
</organism>
<sequence length="173" mass="19534">MSTGCISSCNSELPQHHRNHHRRDTELEPSRYNTIRARPATMAGPNPNLILDPALQRYYGSAPFPFPFDSSAILCLVLTLIPHCVPSFFGKTSYSSHRLLLCLELNVNRYKYFRWTPRTAWISFCYMALVPGVLAYVGYKTDVSVQISFNWKLIAVSPWSPDVDFGTSGLSKG</sequence>
<evidence type="ECO:0000313" key="3">
    <source>
        <dbReference type="EMBL" id="PGH30084.1"/>
    </source>
</evidence>
<evidence type="ECO:0000256" key="1">
    <source>
        <dbReference type="SAM" id="MobiDB-lite"/>
    </source>
</evidence>
<dbReference type="PANTHER" id="PTHR39476:SF1">
    <property type="entry name" value="NADH DEHYDROGENASE [UBIQUINONE] 1 BETA SUBCOMPLEX SUBUNIT 4"/>
    <property type="match status" value="1"/>
</dbReference>
<accession>A0A2B7Z151</accession>
<keyword evidence="2" id="KW-0812">Transmembrane</keyword>
<evidence type="ECO:0000256" key="2">
    <source>
        <dbReference type="SAM" id="Phobius"/>
    </source>
</evidence>
<dbReference type="PANTHER" id="PTHR39476">
    <property type="entry name" value="NADH:UBIQUINONE OXIDOREDUCTASE 6.6KD SUBUNIT"/>
    <property type="match status" value="1"/>
</dbReference>
<reference evidence="3 4" key="1">
    <citation type="submission" date="2017-10" db="EMBL/GenBank/DDBJ databases">
        <title>Comparative genomics in systemic dimorphic fungi from Ajellomycetaceae.</title>
        <authorList>
            <person name="Munoz J.F."/>
            <person name="Mcewen J.G."/>
            <person name="Clay O.K."/>
            <person name="Cuomo C.A."/>
        </authorList>
    </citation>
    <scope>NUCLEOTIDE SEQUENCE [LARGE SCALE GENOMIC DNA]</scope>
    <source>
        <strain evidence="3 4">UAMH4076</strain>
    </source>
</reference>
<comment type="caution">
    <text evidence="3">The sequence shown here is derived from an EMBL/GenBank/DDBJ whole genome shotgun (WGS) entry which is preliminary data.</text>
</comment>
<keyword evidence="2" id="KW-1133">Transmembrane helix</keyword>
<proteinExistence type="predicted"/>
<dbReference type="EMBL" id="PDND01000192">
    <property type="protein sequence ID" value="PGH30084.1"/>
    <property type="molecule type" value="Genomic_DNA"/>
</dbReference>
<protein>
    <submittedName>
        <fullName evidence="3">Uncharacterized protein</fullName>
    </submittedName>
</protein>
<keyword evidence="2" id="KW-0472">Membrane</keyword>
<dbReference type="AlphaFoldDB" id="A0A2B7Z151"/>
<feature type="compositionally biased region" description="Polar residues" evidence="1">
    <location>
        <begin position="1"/>
        <end position="13"/>
    </location>
</feature>
<dbReference type="Proteomes" id="UP000226031">
    <property type="component" value="Unassembled WGS sequence"/>
</dbReference>
<feature type="transmembrane region" description="Helical" evidence="2">
    <location>
        <begin position="119"/>
        <end position="139"/>
    </location>
</feature>
<dbReference type="VEuPathDB" id="FungiDB:EMCG_06899"/>
<name>A0A2B7Z151_9EURO</name>
<keyword evidence="4" id="KW-1185">Reference proteome</keyword>
<feature type="region of interest" description="Disordered" evidence="1">
    <location>
        <begin position="1"/>
        <end position="29"/>
    </location>
</feature>
<gene>
    <name evidence="3" type="ORF">GX50_07146</name>
</gene>
<evidence type="ECO:0000313" key="4">
    <source>
        <dbReference type="Proteomes" id="UP000226031"/>
    </source>
</evidence>
<dbReference type="STRING" id="73230.A0A2B7Z151"/>